<evidence type="ECO:0000256" key="1">
    <source>
        <dbReference type="PIRSR" id="PIRSR613078-1"/>
    </source>
</evidence>
<dbReference type="Pfam" id="PF00300">
    <property type="entry name" value="His_Phos_1"/>
    <property type="match status" value="1"/>
</dbReference>
<keyword evidence="4" id="KW-1185">Reference proteome</keyword>
<dbReference type="InterPro" id="IPR029033">
    <property type="entry name" value="His_PPase_superfam"/>
</dbReference>
<dbReference type="SMART" id="SM00855">
    <property type="entry name" value="PGAM"/>
    <property type="match status" value="1"/>
</dbReference>
<feature type="active site" description="Proton donor/acceptor" evidence="1">
    <location>
        <position position="81"/>
    </location>
</feature>
<dbReference type="InterPro" id="IPR013078">
    <property type="entry name" value="His_Pase_superF_clade-1"/>
</dbReference>
<dbReference type="GO" id="GO:0016791">
    <property type="term" value="F:phosphatase activity"/>
    <property type="evidence" value="ECO:0007669"/>
    <property type="project" value="TreeGrafter"/>
</dbReference>
<sequence length="196" mass="22662">MEFILVRHVETTGNYENKFVGITEVEYTERGKEQFVQLTDALKEYKVDQIYSSPISRALKIAKKVGEDTLTDVKVISELSEMNFGIFEGYHFQDILKEYKEHWDDWQKDYLNYHIPKGDSLQSFHNKVISFIDTIKEEEGSCMIVCHGGTVQSIMTHLLDLQVLDRWHFHVPLAGIVEISYTEGYGMLKTLTSAAK</sequence>
<dbReference type="PIRSF" id="PIRSF000709">
    <property type="entry name" value="6PFK_2-Ptase"/>
    <property type="match status" value="1"/>
</dbReference>
<dbReference type="SUPFAM" id="SSF53254">
    <property type="entry name" value="Phosphoglycerate mutase-like"/>
    <property type="match status" value="1"/>
</dbReference>
<dbReference type="Proteomes" id="UP000253490">
    <property type="component" value="Unassembled WGS sequence"/>
</dbReference>
<reference evidence="3 4" key="1">
    <citation type="submission" date="2018-06" db="EMBL/GenBank/DDBJ databases">
        <title>Genomic Encyclopedia of Type Strains, Phase IV (KMG-IV): sequencing the most valuable type-strain genomes for metagenomic binning, comparative biology and taxonomic classification.</title>
        <authorList>
            <person name="Goeker M."/>
        </authorList>
    </citation>
    <scope>NUCLEOTIDE SEQUENCE [LARGE SCALE GENOMIC DNA]</scope>
    <source>
        <strain evidence="3 4">DSM 22112</strain>
    </source>
</reference>
<dbReference type="AlphaFoldDB" id="A0A366IDT3"/>
<protein>
    <submittedName>
        <fullName evidence="3">Alpha-ribazole phosphatase/probable phosphoglycerate mutase</fullName>
    </submittedName>
</protein>
<evidence type="ECO:0000256" key="2">
    <source>
        <dbReference type="PIRSR" id="PIRSR613078-2"/>
    </source>
</evidence>
<dbReference type="RefSeq" id="WP_113919501.1">
    <property type="nucleotide sequence ID" value="NZ_QNRX01000002.1"/>
</dbReference>
<name>A0A366IDT3_9FIRM</name>
<dbReference type="EMBL" id="QNRX01000002">
    <property type="protein sequence ID" value="RBP68929.1"/>
    <property type="molecule type" value="Genomic_DNA"/>
</dbReference>
<feature type="active site" description="Tele-phosphohistidine intermediate" evidence="1">
    <location>
        <position position="8"/>
    </location>
</feature>
<feature type="binding site" evidence="2">
    <location>
        <begin position="7"/>
        <end position="14"/>
    </location>
    <ligand>
        <name>substrate</name>
    </ligand>
</feature>
<evidence type="ECO:0000313" key="3">
    <source>
        <dbReference type="EMBL" id="RBP68929.1"/>
    </source>
</evidence>
<organism evidence="3 4">
    <name type="scientific">Alkalibaculum bacchi</name>
    <dbReference type="NCBI Taxonomy" id="645887"/>
    <lineage>
        <taxon>Bacteria</taxon>
        <taxon>Bacillati</taxon>
        <taxon>Bacillota</taxon>
        <taxon>Clostridia</taxon>
        <taxon>Eubacteriales</taxon>
        <taxon>Eubacteriaceae</taxon>
        <taxon>Alkalibaculum</taxon>
    </lineage>
</organism>
<dbReference type="Gene3D" id="3.40.50.1240">
    <property type="entry name" value="Phosphoglycerate mutase-like"/>
    <property type="match status" value="1"/>
</dbReference>
<gene>
    <name evidence="3" type="ORF">DES36_10270</name>
</gene>
<comment type="caution">
    <text evidence="3">The sequence shown here is derived from an EMBL/GenBank/DDBJ whole genome shotgun (WGS) entry which is preliminary data.</text>
</comment>
<dbReference type="PANTHER" id="PTHR48100">
    <property type="entry name" value="BROAD-SPECIFICITY PHOSPHATASE YOR283W-RELATED"/>
    <property type="match status" value="1"/>
</dbReference>
<evidence type="ECO:0000313" key="4">
    <source>
        <dbReference type="Proteomes" id="UP000253490"/>
    </source>
</evidence>
<accession>A0A366IDT3</accession>
<feature type="binding site" evidence="2">
    <location>
        <position position="57"/>
    </location>
    <ligand>
        <name>substrate</name>
    </ligand>
</feature>
<dbReference type="CDD" id="cd07067">
    <property type="entry name" value="HP_PGM_like"/>
    <property type="match status" value="1"/>
</dbReference>
<proteinExistence type="predicted"/>
<dbReference type="InterPro" id="IPR050275">
    <property type="entry name" value="PGM_Phosphatase"/>
</dbReference>
<dbReference type="OrthoDB" id="9783269at2"/>